<comment type="caution">
    <text evidence="8">The sequence shown here is derived from an EMBL/GenBank/DDBJ whole genome shotgun (WGS) entry which is preliminary data.</text>
</comment>
<dbReference type="CDD" id="cd06170">
    <property type="entry name" value="LuxR_C_like"/>
    <property type="match status" value="1"/>
</dbReference>
<name>A0A7W7WVY6_9PSEU</name>
<dbReference type="Pfam" id="PF00196">
    <property type="entry name" value="GerE"/>
    <property type="match status" value="1"/>
</dbReference>
<dbReference type="AlphaFoldDB" id="A0A7W7WVY6"/>
<dbReference type="Pfam" id="PF00072">
    <property type="entry name" value="Response_reg"/>
    <property type="match status" value="1"/>
</dbReference>
<dbReference type="GO" id="GO:0006355">
    <property type="term" value="P:regulation of DNA-templated transcription"/>
    <property type="evidence" value="ECO:0007669"/>
    <property type="project" value="InterPro"/>
</dbReference>
<evidence type="ECO:0000313" key="9">
    <source>
        <dbReference type="Proteomes" id="UP000542674"/>
    </source>
</evidence>
<dbReference type="Proteomes" id="UP000542674">
    <property type="component" value="Unassembled WGS sequence"/>
</dbReference>
<organism evidence="8 9">
    <name type="scientific">Saccharothrix violaceirubra</name>
    <dbReference type="NCBI Taxonomy" id="413306"/>
    <lineage>
        <taxon>Bacteria</taxon>
        <taxon>Bacillati</taxon>
        <taxon>Actinomycetota</taxon>
        <taxon>Actinomycetes</taxon>
        <taxon>Pseudonocardiales</taxon>
        <taxon>Pseudonocardiaceae</taxon>
        <taxon>Saccharothrix</taxon>
    </lineage>
</organism>
<dbReference type="InterPro" id="IPR016032">
    <property type="entry name" value="Sig_transdc_resp-reg_C-effctor"/>
</dbReference>
<dbReference type="GO" id="GO:0000160">
    <property type="term" value="P:phosphorelay signal transduction system"/>
    <property type="evidence" value="ECO:0007669"/>
    <property type="project" value="InterPro"/>
</dbReference>
<dbReference type="InterPro" id="IPR000792">
    <property type="entry name" value="Tscrpt_reg_LuxR_C"/>
</dbReference>
<dbReference type="PROSITE" id="PS50043">
    <property type="entry name" value="HTH_LUXR_2"/>
    <property type="match status" value="1"/>
</dbReference>
<keyword evidence="9" id="KW-1185">Reference proteome</keyword>
<evidence type="ECO:0000256" key="4">
    <source>
        <dbReference type="ARBA" id="ARBA00023163"/>
    </source>
</evidence>
<dbReference type="PROSITE" id="PS00622">
    <property type="entry name" value="HTH_LUXR_1"/>
    <property type="match status" value="1"/>
</dbReference>
<dbReference type="PRINTS" id="PR00038">
    <property type="entry name" value="HTHLUXR"/>
</dbReference>
<keyword evidence="1 5" id="KW-0597">Phosphoprotein</keyword>
<feature type="domain" description="Response regulatory" evidence="7">
    <location>
        <begin position="7"/>
        <end position="123"/>
    </location>
</feature>
<dbReference type="PROSITE" id="PS50110">
    <property type="entry name" value="RESPONSE_REGULATORY"/>
    <property type="match status" value="1"/>
</dbReference>
<dbReference type="InterPro" id="IPR011006">
    <property type="entry name" value="CheY-like_superfamily"/>
</dbReference>
<feature type="domain" description="HTH luxR-type" evidence="6">
    <location>
        <begin position="142"/>
        <end position="207"/>
    </location>
</feature>
<keyword evidence="4" id="KW-0804">Transcription</keyword>
<dbReference type="PANTHER" id="PTHR43214">
    <property type="entry name" value="TWO-COMPONENT RESPONSE REGULATOR"/>
    <property type="match status" value="1"/>
</dbReference>
<dbReference type="InterPro" id="IPR039420">
    <property type="entry name" value="WalR-like"/>
</dbReference>
<accession>A0A7W7WVY6</accession>
<dbReference type="SMART" id="SM00421">
    <property type="entry name" value="HTH_LUXR"/>
    <property type="match status" value="1"/>
</dbReference>
<dbReference type="PANTHER" id="PTHR43214:SF24">
    <property type="entry name" value="TRANSCRIPTIONAL REGULATORY PROTEIN NARL-RELATED"/>
    <property type="match status" value="1"/>
</dbReference>
<sequence length="213" mass="22858">MNPDPIRVLVADDQAIVREGLVLVLGLLPGIQVVATAADGREAVRRVAESTPDVVLMDLRMPVLDGVEATRLVLDAHPAAKVLVLTTYADEESVVAALRAGAHGYLTKDAHADTIADAIAAVLRGDTPFDPAVTRHLVTMATSGRQARLTDRETEVLRLIALGLSNAEIARQLYVTEATVKTHVNNLFAKTGVRDRAQAVIYAYRHHLVVPPA</sequence>
<reference evidence="8 9" key="1">
    <citation type="submission" date="2020-08" db="EMBL/GenBank/DDBJ databases">
        <title>Sequencing the genomes of 1000 actinobacteria strains.</title>
        <authorList>
            <person name="Klenk H.-P."/>
        </authorList>
    </citation>
    <scope>NUCLEOTIDE SEQUENCE [LARGE SCALE GENOMIC DNA]</scope>
    <source>
        <strain evidence="8 9">DSM 45084</strain>
    </source>
</reference>
<dbReference type="EMBL" id="JACHJS010000001">
    <property type="protein sequence ID" value="MBB4965566.1"/>
    <property type="molecule type" value="Genomic_DNA"/>
</dbReference>
<proteinExistence type="predicted"/>
<evidence type="ECO:0000256" key="2">
    <source>
        <dbReference type="ARBA" id="ARBA00023015"/>
    </source>
</evidence>
<gene>
    <name evidence="8" type="ORF">F4559_002925</name>
</gene>
<protein>
    <submittedName>
        <fullName evidence="8">DNA-binding NarL/FixJ family response regulator</fullName>
    </submittedName>
</protein>
<evidence type="ECO:0000259" key="7">
    <source>
        <dbReference type="PROSITE" id="PS50110"/>
    </source>
</evidence>
<evidence type="ECO:0000313" key="8">
    <source>
        <dbReference type="EMBL" id="MBB4965566.1"/>
    </source>
</evidence>
<feature type="modified residue" description="4-aspartylphosphate" evidence="5">
    <location>
        <position position="58"/>
    </location>
</feature>
<evidence type="ECO:0000259" key="6">
    <source>
        <dbReference type="PROSITE" id="PS50043"/>
    </source>
</evidence>
<dbReference type="InterPro" id="IPR001789">
    <property type="entry name" value="Sig_transdc_resp-reg_receiver"/>
</dbReference>
<dbReference type="CDD" id="cd17535">
    <property type="entry name" value="REC_NarL-like"/>
    <property type="match status" value="1"/>
</dbReference>
<keyword evidence="2" id="KW-0805">Transcription regulation</keyword>
<keyword evidence="3 8" id="KW-0238">DNA-binding</keyword>
<dbReference type="SUPFAM" id="SSF52172">
    <property type="entry name" value="CheY-like"/>
    <property type="match status" value="1"/>
</dbReference>
<dbReference type="Gene3D" id="3.40.50.2300">
    <property type="match status" value="1"/>
</dbReference>
<dbReference type="SUPFAM" id="SSF46894">
    <property type="entry name" value="C-terminal effector domain of the bipartite response regulators"/>
    <property type="match status" value="1"/>
</dbReference>
<dbReference type="InterPro" id="IPR058245">
    <property type="entry name" value="NreC/VraR/RcsB-like_REC"/>
</dbReference>
<evidence type="ECO:0000256" key="5">
    <source>
        <dbReference type="PROSITE-ProRule" id="PRU00169"/>
    </source>
</evidence>
<dbReference type="RefSeq" id="WP_184669161.1">
    <property type="nucleotide sequence ID" value="NZ_BAABAI010000029.1"/>
</dbReference>
<dbReference type="GO" id="GO:0003677">
    <property type="term" value="F:DNA binding"/>
    <property type="evidence" value="ECO:0007669"/>
    <property type="project" value="UniProtKB-KW"/>
</dbReference>
<evidence type="ECO:0000256" key="1">
    <source>
        <dbReference type="ARBA" id="ARBA00022553"/>
    </source>
</evidence>
<evidence type="ECO:0000256" key="3">
    <source>
        <dbReference type="ARBA" id="ARBA00023125"/>
    </source>
</evidence>
<dbReference type="SMART" id="SM00448">
    <property type="entry name" value="REC"/>
    <property type="match status" value="1"/>
</dbReference>